<dbReference type="InterPro" id="IPR052741">
    <property type="entry name" value="Mitochondrial_HTD2"/>
</dbReference>
<sequence>MVTGSDEICETEQTTPIHHHTCASMITRECITQWANCIKARKFTINDSYSIGPIINLTNLLQCIFKTQEKPAPQQSWFRGYHFIFNCQMNQQLGSDGYDNYQAPVTDNHHQLYLRRLWARGTIQFIQPPKVNSALTCTEQVQKVKPFNEDVFVDIERKFTSEEHELLLVENRTMLYTNQLYAPNKAPKLSENEPGITFKLSPIDLLKYSMLTYNLHRIHFDPKYAHSIENLPTLLVHGPLQVTLILYYFSLQHPKLIPHQLKYRTYDPFFVNEEAGISITAKGSNEFQLTLFNAVHKTVYLQGTLKCK</sequence>
<evidence type="ECO:0000313" key="2">
    <source>
        <dbReference type="Proteomes" id="UP000669133"/>
    </source>
</evidence>
<proteinExistence type="predicted"/>
<evidence type="ECO:0008006" key="3">
    <source>
        <dbReference type="Google" id="ProtNLM"/>
    </source>
</evidence>
<protein>
    <recommendedName>
        <fullName evidence="3">MaoC-like domain-containing protein</fullName>
    </recommendedName>
</protein>
<organism evidence="1 2">
    <name type="scientific">Candida metapsilosis</name>
    <dbReference type="NCBI Taxonomy" id="273372"/>
    <lineage>
        <taxon>Eukaryota</taxon>
        <taxon>Fungi</taxon>
        <taxon>Dikarya</taxon>
        <taxon>Ascomycota</taxon>
        <taxon>Saccharomycotina</taxon>
        <taxon>Pichiomycetes</taxon>
        <taxon>Debaryomycetaceae</taxon>
        <taxon>Candida/Lodderomyces clade</taxon>
        <taxon>Candida</taxon>
    </lineage>
</organism>
<dbReference type="RefSeq" id="XP_067547805.1">
    <property type="nucleotide sequence ID" value="XM_067692369.1"/>
</dbReference>
<dbReference type="AlphaFoldDB" id="A0A8H7ZDS5"/>
<dbReference type="PANTHER" id="PTHR28152">
    <property type="entry name" value="HYDROXYACYL-THIOESTER DEHYDRATASE TYPE 2, MITOCHONDRIAL"/>
    <property type="match status" value="1"/>
</dbReference>
<dbReference type="EMBL" id="JAEOAQ010000004">
    <property type="protein sequence ID" value="KAG5418689.1"/>
    <property type="molecule type" value="Genomic_DNA"/>
</dbReference>
<dbReference type="GO" id="GO:0019171">
    <property type="term" value="F:(3R)-hydroxyacyl-[acyl-carrier-protein] dehydratase activity"/>
    <property type="evidence" value="ECO:0007669"/>
    <property type="project" value="TreeGrafter"/>
</dbReference>
<dbReference type="Proteomes" id="UP000669133">
    <property type="component" value="Unassembled WGS sequence"/>
</dbReference>
<name>A0A8H7ZDS5_9ASCO</name>
<dbReference type="GeneID" id="93652036"/>
<dbReference type="InterPro" id="IPR029069">
    <property type="entry name" value="HotDog_dom_sf"/>
</dbReference>
<dbReference type="OrthoDB" id="3257538at2759"/>
<keyword evidence="2" id="KW-1185">Reference proteome</keyword>
<accession>A0A8H7ZDS5</accession>
<dbReference type="PANTHER" id="PTHR28152:SF1">
    <property type="entry name" value="HYDROXYACYL-THIOESTER DEHYDRATASE TYPE 2, MITOCHONDRIAL"/>
    <property type="match status" value="1"/>
</dbReference>
<gene>
    <name evidence="1" type="ORF">I9W82_003407</name>
</gene>
<comment type="caution">
    <text evidence="1">The sequence shown here is derived from an EMBL/GenBank/DDBJ whole genome shotgun (WGS) entry which is preliminary data.</text>
</comment>
<dbReference type="Gene3D" id="3.10.129.10">
    <property type="entry name" value="Hotdog Thioesterase"/>
    <property type="match status" value="1"/>
</dbReference>
<evidence type="ECO:0000313" key="1">
    <source>
        <dbReference type="EMBL" id="KAG5418689.1"/>
    </source>
</evidence>
<dbReference type="SUPFAM" id="SSF54637">
    <property type="entry name" value="Thioesterase/thiol ester dehydrase-isomerase"/>
    <property type="match status" value="1"/>
</dbReference>
<dbReference type="GO" id="GO:0005739">
    <property type="term" value="C:mitochondrion"/>
    <property type="evidence" value="ECO:0007669"/>
    <property type="project" value="TreeGrafter"/>
</dbReference>
<reference evidence="1 2" key="1">
    <citation type="submission" date="2020-12" db="EMBL/GenBank/DDBJ databases">
        <title>Effect of drift, selection, and recombination on the evolution of hybrid genomes in Candida yeast pathogens.</title>
        <authorList>
            <person name="Mixao V."/>
            <person name="Ksiezopolska E."/>
            <person name="Saus E."/>
            <person name="Boekhout T."/>
            <person name="Gacser A."/>
            <person name="Gabaldon T."/>
        </authorList>
    </citation>
    <scope>NUCLEOTIDE SEQUENCE [LARGE SCALE GENOMIC DNA]</scope>
    <source>
        <strain evidence="1 2">BP57</strain>
    </source>
</reference>